<organism evidence="3 4">
    <name type="scientific">Sphingomonas crocodyli</name>
    <dbReference type="NCBI Taxonomy" id="1979270"/>
    <lineage>
        <taxon>Bacteria</taxon>
        <taxon>Pseudomonadati</taxon>
        <taxon>Pseudomonadota</taxon>
        <taxon>Alphaproteobacteria</taxon>
        <taxon>Sphingomonadales</taxon>
        <taxon>Sphingomonadaceae</taxon>
        <taxon>Sphingomonas</taxon>
    </lineage>
</organism>
<feature type="domain" description="FecR protein" evidence="1">
    <location>
        <begin position="121"/>
        <end position="211"/>
    </location>
</feature>
<dbReference type="InterPro" id="IPR012373">
    <property type="entry name" value="Ferrdict_sens_TM"/>
</dbReference>
<dbReference type="RefSeq" id="WP_127745584.1">
    <property type="nucleotide sequence ID" value="NZ_SACN01000003.1"/>
</dbReference>
<comment type="caution">
    <text evidence="3">The sequence shown here is derived from an EMBL/GenBank/DDBJ whole genome shotgun (WGS) entry which is preliminary data.</text>
</comment>
<evidence type="ECO:0000313" key="3">
    <source>
        <dbReference type="EMBL" id="RVT90327.1"/>
    </source>
</evidence>
<dbReference type="GO" id="GO:0016989">
    <property type="term" value="F:sigma factor antagonist activity"/>
    <property type="evidence" value="ECO:0007669"/>
    <property type="project" value="TreeGrafter"/>
</dbReference>
<evidence type="ECO:0000313" key="4">
    <source>
        <dbReference type="Proteomes" id="UP000282971"/>
    </source>
</evidence>
<dbReference type="OrthoDB" id="7492241at2"/>
<dbReference type="EMBL" id="SACN01000003">
    <property type="protein sequence ID" value="RVT90327.1"/>
    <property type="molecule type" value="Genomic_DNA"/>
</dbReference>
<dbReference type="InterPro" id="IPR032623">
    <property type="entry name" value="FecR_N"/>
</dbReference>
<dbReference type="Pfam" id="PF04773">
    <property type="entry name" value="FecR"/>
    <property type="match status" value="1"/>
</dbReference>
<accession>A0A437LY76</accession>
<reference evidence="3 4" key="1">
    <citation type="submission" date="2019-01" db="EMBL/GenBank/DDBJ databases">
        <authorList>
            <person name="Chen W.-M."/>
        </authorList>
    </citation>
    <scope>NUCLEOTIDE SEQUENCE [LARGE SCALE GENOMIC DNA]</scope>
    <source>
        <strain evidence="3 4">CCP-7</strain>
    </source>
</reference>
<dbReference type="Proteomes" id="UP000282971">
    <property type="component" value="Unassembled WGS sequence"/>
</dbReference>
<dbReference type="InterPro" id="IPR006860">
    <property type="entry name" value="FecR"/>
</dbReference>
<dbReference type="PANTHER" id="PTHR30273">
    <property type="entry name" value="PERIPLASMIC SIGNAL SENSOR AND SIGMA FACTOR ACTIVATOR FECR-RELATED"/>
    <property type="match status" value="1"/>
</dbReference>
<feature type="domain" description="FecR N-terminal" evidence="2">
    <location>
        <begin position="17"/>
        <end position="56"/>
    </location>
</feature>
<dbReference type="Gene3D" id="2.60.120.1440">
    <property type="match status" value="1"/>
</dbReference>
<dbReference type="PANTHER" id="PTHR30273:SF2">
    <property type="entry name" value="PROTEIN FECR"/>
    <property type="match status" value="1"/>
</dbReference>
<dbReference type="Pfam" id="PF16220">
    <property type="entry name" value="DUF4880"/>
    <property type="match status" value="1"/>
</dbReference>
<keyword evidence="4" id="KW-1185">Reference proteome</keyword>
<name>A0A437LY76_9SPHN</name>
<protein>
    <submittedName>
        <fullName evidence="3">DUF4880 domain-containing protein</fullName>
    </submittedName>
</protein>
<dbReference type="PIRSF" id="PIRSF018266">
    <property type="entry name" value="FecR"/>
    <property type="match status" value="1"/>
</dbReference>
<dbReference type="AlphaFoldDB" id="A0A437LY76"/>
<proteinExistence type="predicted"/>
<evidence type="ECO:0000259" key="1">
    <source>
        <dbReference type="Pfam" id="PF04773"/>
    </source>
</evidence>
<gene>
    <name evidence="3" type="ORF">EOD43_18840</name>
</gene>
<sequence length="339" mass="36920">MTASDQTDPGEVELRLAAAAWLARMQGPDADVHRPALEQWLAADARHRRIFERLSRRFDEAAILQLSHRWQPVPSSAGRPRRSLLWTPGLAIAAGLLALLLSPDSTEFGHRSAQSAGDAIIAAQTGRIRTVRLSDGSIVTLDSQSSVSIRFDGARRWLQLVRGRARFQVAHETRPFVVEAGLSRVTAHGTLFDVRLSQRGEVRVALLEGVVDVAVKDAVRTEKNAHVLSAGDAITIRARGTAAIGAHVVDNDRTWPTGMVDADNVALGQLVAEANRYAVVPIRIADPSLTSRRLSGHFRIDDPAHLADNLARLLDVSVDRSDPAALWIGRRDKNISGET</sequence>
<evidence type="ECO:0000259" key="2">
    <source>
        <dbReference type="Pfam" id="PF16220"/>
    </source>
</evidence>